<feature type="domain" description="RNase NYN" evidence="11">
    <location>
        <begin position="233"/>
        <end position="388"/>
    </location>
</feature>
<keyword evidence="15" id="KW-1185">Reference proteome</keyword>
<dbReference type="GO" id="GO:0004521">
    <property type="term" value="F:RNA endonuclease activity"/>
    <property type="evidence" value="ECO:0007669"/>
    <property type="project" value="TreeGrafter"/>
</dbReference>
<dbReference type="InterPro" id="IPR021869">
    <property type="entry name" value="RNase_Zc3h12_NYN"/>
</dbReference>
<comment type="similarity">
    <text evidence="2">Belongs to the ZC3H12 family.</text>
</comment>
<evidence type="ECO:0000256" key="3">
    <source>
        <dbReference type="ARBA" id="ARBA00022722"/>
    </source>
</evidence>
<keyword evidence="8" id="KW-0862">Zinc</keyword>
<dbReference type="InterPro" id="IPR051101">
    <property type="entry name" value="ZC3H12/N4BP1_RNase_Reg"/>
</dbReference>
<evidence type="ECO:0008006" key="16">
    <source>
        <dbReference type="Google" id="ProtNLM"/>
    </source>
</evidence>
<keyword evidence="5" id="KW-0255">Endonuclease</keyword>
<keyword evidence="4" id="KW-0479">Metal-binding</keyword>
<evidence type="ECO:0000256" key="2">
    <source>
        <dbReference type="ARBA" id="ARBA00010922"/>
    </source>
</evidence>
<reference evidence="14" key="1">
    <citation type="thesis" date="2021" institute="BYU ScholarsArchive" country="Provo, UT, USA">
        <title>Applications of and Algorithms for Genome Assembly and Genomic Analyses with an Emphasis on Marine Teleosts.</title>
        <authorList>
            <person name="Pickett B.D."/>
        </authorList>
    </citation>
    <scope>NUCLEOTIDE SEQUENCE</scope>
    <source>
        <strain evidence="14">HI-2016</strain>
    </source>
</reference>
<dbReference type="CDD" id="cd18729">
    <property type="entry name" value="PIN_Zc3h12-like"/>
    <property type="match status" value="1"/>
</dbReference>
<keyword evidence="6" id="KW-0863">Zinc-finger</keyword>
<keyword evidence="3" id="KW-0540">Nuclease</keyword>
<dbReference type="Pfam" id="PF18561">
    <property type="entry name" value="Regnase_1_C"/>
    <property type="match status" value="1"/>
</dbReference>
<dbReference type="GO" id="GO:0036464">
    <property type="term" value="C:cytoplasmic ribonucleoprotein granule"/>
    <property type="evidence" value="ECO:0007669"/>
    <property type="project" value="TreeGrafter"/>
</dbReference>
<dbReference type="InterPro" id="IPR040546">
    <property type="entry name" value="Rege-1_UBA-like"/>
</dbReference>
<sequence length="848" mass="93827">MEWLPRDKTHCRPRPKQYGNFCPLLSCRVEATGCSQSRVVQAEVLQISMGLKDHPGDGLGWILDLGLDLDCILAQSVDRQPSLSAVLAITMDRSGVEGVAKQGSSEEDAVVEPSLCLPNSDLTASQLTEALPLEPNQLSALDPLMEYRTKLEFALRLGFAEDLVKLVLGKLGANVMINDILEELVKLGNSAEIEQEPQISFTPSSSSSSTLLSAPDPHQAEAHPQPELTADNLRPIVIDGSNVAMSHGNGEVFSCQGIQLAVDWFLEHGHKDITVFVPAWRKEPSRPDARIKGQDILRKLEKEKIVVFTPSRRVQGRRVVCYDDRFTLKLAHESDAIIVSNDTYRDLANERPEWKKLIQERLLMYSFVNDMFMLPDDPLGRHGPSLENFLRKRPILPEHSKQPCPYGKKCTYGHKCKFFHPEKGLQTRSSVADELRAKWPADSTPVKSHSLPSCLTHGVPKKSPGPNTHALPCRDPEHKHRQIIKTSAGSTCACSLPLTHTHPPRDTHPKICRNLPSAHTEWPSRIGSKSDHEPRSCSTVRQYQGCSAVTKSGVGIVPSGCSSKGSEASQDWHGTAFTSSPEPLLEDSETQQHHRLQSPQHLHPPQNLHTHSPPPLQSYHHCPQSPPYSLSPRPQMACHSFPCSSQSVMFVHTSCHQDVQRPALPYRPLHLQLPAVGGCPNYLKNHPQNALHTQVPLGVHGLTFARTGSASDSLLYDLHPLDHWNPLPRAESAGGWGLCQPHPSCTRHGQHICQDRPESCQRAWALPWGHSASLPSRPAPSPVLDLGPAPSLVPDLNQLQEARKKVFVDLCNIFPFELVRQVMEKSPLSDDAQTLAATILADRSLAHY</sequence>
<protein>
    <recommendedName>
        <fullName evidence="16">C3H1-type domain-containing protein</fullName>
    </recommendedName>
</protein>
<evidence type="ECO:0000256" key="1">
    <source>
        <dbReference type="ARBA" id="ARBA00001946"/>
    </source>
</evidence>
<evidence type="ECO:0000256" key="7">
    <source>
        <dbReference type="ARBA" id="ARBA00022801"/>
    </source>
</evidence>
<evidence type="ECO:0000256" key="8">
    <source>
        <dbReference type="ARBA" id="ARBA00022833"/>
    </source>
</evidence>
<dbReference type="GO" id="GO:0016787">
    <property type="term" value="F:hydrolase activity"/>
    <property type="evidence" value="ECO:0007669"/>
    <property type="project" value="UniProtKB-KW"/>
</dbReference>
<accession>A0A8T2PGY5</accession>
<evidence type="ECO:0000256" key="5">
    <source>
        <dbReference type="ARBA" id="ARBA00022759"/>
    </source>
</evidence>
<dbReference type="Pfam" id="PF18039">
    <property type="entry name" value="UBA_6"/>
    <property type="match status" value="1"/>
</dbReference>
<dbReference type="PANTHER" id="PTHR12876:SF35">
    <property type="entry name" value="LD08718P-RELATED"/>
    <property type="match status" value="1"/>
</dbReference>
<feature type="region of interest" description="Disordered" evidence="10">
    <location>
        <begin position="196"/>
        <end position="231"/>
    </location>
</feature>
<proteinExistence type="inferred from homology"/>
<name>A0A8T2PGY5_9TELE</name>
<feature type="domain" description="Rege-1 UBA-like" evidence="12">
    <location>
        <begin position="147"/>
        <end position="188"/>
    </location>
</feature>
<dbReference type="Pfam" id="PF11977">
    <property type="entry name" value="RNase_Zc3h12a"/>
    <property type="match status" value="1"/>
</dbReference>
<dbReference type="EMBL" id="JAFBMS010000010">
    <property type="protein sequence ID" value="KAG9348892.1"/>
    <property type="molecule type" value="Genomic_DNA"/>
</dbReference>
<evidence type="ECO:0000256" key="9">
    <source>
        <dbReference type="ARBA" id="ARBA00022842"/>
    </source>
</evidence>
<dbReference type="PANTHER" id="PTHR12876">
    <property type="entry name" value="N4BP1-RELATED"/>
    <property type="match status" value="1"/>
</dbReference>
<comment type="cofactor">
    <cofactor evidence="1">
        <name>Mg(2+)</name>
        <dbReference type="ChEBI" id="CHEBI:18420"/>
    </cofactor>
</comment>
<feature type="compositionally biased region" description="Polar residues" evidence="10">
    <location>
        <begin position="560"/>
        <end position="569"/>
    </location>
</feature>
<dbReference type="GO" id="GO:0008270">
    <property type="term" value="F:zinc ion binding"/>
    <property type="evidence" value="ECO:0007669"/>
    <property type="project" value="UniProtKB-KW"/>
</dbReference>
<dbReference type="AlphaFoldDB" id="A0A8T2PGY5"/>
<dbReference type="OrthoDB" id="392925at2759"/>
<evidence type="ECO:0000259" key="11">
    <source>
        <dbReference type="Pfam" id="PF11977"/>
    </source>
</evidence>
<dbReference type="Gene3D" id="3.40.50.11980">
    <property type="match status" value="1"/>
</dbReference>
<evidence type="ECO:0000259" key="13">
    <source>
        <dbReference type="Pfam" id="PF18561"/>
    </source>
</evidence>
<keyword evidence="7" id="KW-0378">Hydrolase</keyword>
<feature type="domain" description="Endoribonuclease Regnase 1/ZC3H12 C-terminal" evidence="13">
    <location>
        <begin position="799"/>
        <end position="842"/>
    </location>
</feature>
<evidence type="ECO:0000259" key="12">
    <source>
        <dbReference type="Pfam" id="PF18039"/>
    </source>
</evidence>
<comment type="caution">
    <text evidence="14">The sequence shown here is derived from an EMBL/GenBank/DDBJ whole genome shotgun (WGS) entry which is preliminary data.</text>
</comment>
<dbReference type="GO" id="GO:0003729">
    <property type="term" value="F:mRNA binding"/>
    <property type="evidence" value="ECO:0007669"/>
    <property type="project" value="TreeGrafter"/>
</dbReference>
<evidence type="ECO:0000256" key="6">
    <source>
        <dbReference type="ARBA" id="ARBA00022771"/>
    </source>
</evidence>
<organism evidence="14 15">
    <name type="scientific">Albula glossodonta</name>
    <name type="common">roundjaw bonefish</name>
    <dbReference type="NCBI Taxonomy" id="121402"/>
    <lineage>
        <taxon>Eukaryota</taxon>
        <taxon>Metazoa</taxon>
        <taxon>Chordata</taxon>
        <taxon>Craniata</taxon>
        <taxon>Vertebrata</taxon>
        <taxon>Euteleostomi</taxon>
        <taxon>Actinopterygii</taxon>
        <taxon>Neopterygii</taxon>
        <taxon>Teleostei</taxon>
        <taxon>Albuliformes</taxon>
        <taxon>Albulidae</taxon>
        <taxon>Albula</taxon>
    </lineage>
</organism>
<dbReference type="GO" id="GO:0005634">
    <property type="term" value="C:nucleus"/>
    <property type="evidence" value="ECO:0007669"/>
    <property type="project" value="TreeGrafter"/>
</dbReference>
<dbReference type="FunFam" id="3.40.50.11980:FF:000001">
    <property type="entry name" value="ZC3H12A isoform 1"/>
    <property type="match status" value="1"/>
</dbReference>
<feature type="compositionally biased region" description="Low complexity" evidence="10">
    <location>
        <begin position="200"/>
        <end position="213"/>
    </location>
</feature>
<evidence type="ECO:0000313" key="14">
    <source>
        <dbReference type="EMBL" id="KAG9348892.1"/>
    </source>
</evidence>
<gene>
    <name evidence="14" type="ORF">JZ751_029209</name>
</gene>
<evidence type="ECO:0000256" key="4">
    <source>
        <dbReference type="ARBA" id="ARBA00022723"/>
    </source>
</evidence>
<dbReference type="Proteomes" id="UP000824540">
    <property type="component" value="Unassembled WGS sequence"/>
</dbReference>
<keyword evidence="9" id="KW-0460">Magnesium</keyword>
<feature type="region of interest" description="Disordered" evidence="10">
    <location>
        <begin position="560"/>
        <end position="627"/>
    </location>
</feature>
<dbReference type="InterPro" id="IPR040757">
    <property type="entry name" value="Regnase_1/ZC3H12_C"/>
</dbReference>
<evidence type="ECO:0000313" key="15">
    <source>
        <dbReference type="Proteomes" id="UP000824540"/>
    </source>
</evidence>
<evidence type="ECO:0000256" key="10">
    <source>
        <dbReference type="SAM" id="MobiDB-lite"/>
    </source>
</evidence>